<name>A0ABU0PDE4_9MICO</name>
<dbReference type="InterPro" id="IPR000639">
    <property type="entry name" value="Epox_hydrolase-like"/>
</dbReference>
<dbReference type="PANTHER" id="PTHR43798:SF33">
    <property type="entry name" value="HYDROLASE, PUTATIVE (AFU_ORTHOLOGUE AFUA_2G14860)-RELATED"/>
    <property type="match status" value="1"/>
</dbReference>
<dbReference type="Proteomes" id="UP001239085">
    <property type="component" value="Unassembled WGS sequence"/>
</dbReference>
<dbReference type="PRINTS" id="PR00412">
    <property type="entry name" value="EPOXHYDRLASE"/>
</dbReference>
<dbReference type="PANTHER" id="PTHR43798">
    <property type="entry name" value="MONOACYLGLYCEROL LIPASE"/>
    <property type="match status" value="1"/>
</dbReference>
<dbReference type="EMBL" id="JAUSXK010000001">
    <property type="protein sequence ID" value="MDQ0645349.1"/>
    <property type="molecule type" value="Genomic_DNA"/>
</dbReference>
<dbReference type="RefSeq" id="WP_307363548.1">
    <property type="nucleotide sequence ID" value="NZ_JAUSXK010000001.1"/>
</dbReference>
<gene>
    <name evidence="2" type="ORF">QFZ46_003509</name>
</gene>
<protein>
    <submittedName>
        <fullName evidence="2">Alpha-beta hydrolase superfamily lysophospholipase</fullName>
    </submittedName>
</protein>
<evidence type="ECO:0000259" key="1">
    <source>
        <dbReference type="Pfam" id="PF12146"/>
    </source>
</evidence>
<dbReference type="PRINTS" id="PR00111">
    <property type="entry name" value="ABHYDROLASE"/>
</dbReference>
<dbReference type="InterPro" id="IPR022742">
    <property type="entry name" value="Hydrolase_4"/>
</dbReference>
<proteinExistence type="predicted"/>
<keyword evidence="3" id="KW-1185">Reference proteome</keyword>
<evidence type="ECO:0000313" key="3">
    <source>
        <dbReference type="Proteomes" id="UP001239085"/>
    </source>
</evidence>
<dbReference type="InterPro" id="IPR050266">
    <property type="entry name" value="AB_hydrolase_sf"/>
</dbReference>
<dbReference type="Pfam" id="PF12146">
    <property type="entry name" value="Hydrolase_4"/>
    <property type="match status" value="1"/>
</dbReference>
<accession>A0ABU0PDE4</accession>
<feature type="domain" description="Serine aminopeptidase S33" evidence="1">
    <location>
        <begin position="27"/>
        <end position="244"/>
    </location>
</feature>
<dbReference type="Gene3D" id="3.40.50.1820">
    <property type="entry name" value="alpha/beta hydrolase"/>
    <property type="match status" value="1"/>
</dbReference>
<dbReference type="GO" id="GO:0016787">
    <property type="term" value="F:hydrolase activity"/>
    <property type="evidence" value="ECO:0007669"/>
    <property type="project" value="UniProtKB-KW"/>
</dbReference>
<dbReference type="InterPro" id="IPR000073">
    <property type="entry name" value="AB_hydrolase_1"/>
</dbReference>
<comment type="caution">
    <text evidence="2">The sequence shown here is derived from an EMBL/GenBank/DDBJ whole genome shotgun (WGS) entry which is preliminary data.</text>
</comment>
<dbReference type="SUPFAM" id="SSF53474">
    <property type="entry name" value="alpha/beta-Hydrolases"/>
    <property type="match status" value="1"/>
</dbReference>
<sequence length="291" mass="31225">MRPEHTDALRITATGSRTTVFAYGDPTKPAILAVHGFRGTHYGLEPVAHALTHLGYQVLVPDLPGAGESSPLLSRHDTVGYGTWLRDLAAQLPQVRLLLGHSFGSVIVASAIAQGAQHDGAVLVNPILRSPLAGPRRLATAATRAYFALARRLPRPLAHQLLASKLIACIGGTLMTSTTDPTLRRWIRDEHLRQAGAFASRDVVLESFAASTATTITDFAHHFTAPTLLIGGDRDPLSPSWACTAEATGIGSGTFHILADRGHLLPYEEVAEVSRLVAEWDERSADRDFVA</sequence>
<reference evidence="2 3" key="1">
    <citation type="submission" date="2023-07" db="EMBL/GenBank/DDBJ databases">
        <title>Comparative genomics of wheat-associated soil bacteria to identify genetic determinants of phenazine resistance.</title>
        <authorList>
            <person name="Mouncey N."/>
        </authorList>
    </citation>
    <scope>NUCLEOTIDE SEQUENCE [LARGE SCALE GENOMIC DNA]</scope>
    <source>
        <strain evidence="2 3">W2I7</strain>
    </source>
</reference>
<organism evidence="2 3">
    <name type="scientific">Microbacterium murale</name>
    <dbReference type="NCBI Taxonomy" id="1081040"/>
    <lineage>
        <taxon>Bacteria</taxon>
        <taxon>Bacillati</taxon>
        <taxon>Actinomycetota</taxon>
        <taxon>Actinomycetes</taxon>
        <taxon>Micrococcales</taxon>
        <taxon>Microbacteriaceae</taxon>
        <taxon>Microbacterium</taxon>
    </lineage>
</organism>
<keyword evidence="2" id="KW-0378">Hydrolase</keyword>
<evidence type="ECO:0000313" key="2">
    <source>
        <dbReference type="EMBL" id="MDQ0645349.1"/>
    </source>
</evidence>
<dbReference type="InterPro" id="IPR029058">
    <property type="entry name" value="AB_hydrolase_fold"/>
</dbReference>